<dbReference type="EMBL" id="ML977609">
    <property type="protein sequence ID" value="KAF1997790.1"/>
    <property type="molecule type" value="Genomic_DNA"/>
</dbReference>
<feature type="transmembrane region" description="Helical" evidence="1">
    <location>
        <begin position="224"/>
        <end position="243"/>
    </location>
</feature>
<evidence type="ECO:0000256" key="1">
    <source>
        <dbReference type="SAM" id="Phobius"/>
    </source>
</evidence>
<name>A0A6A5W765_9PLEO</name>
<feature type="transmembrane region" description="Helical" evidence="1">
    <location>
        <begin position="255"/>
        <end position="276"/>
    </location>
</feature>
<feature type="transmembrane region" description="Helical" evidence="1">
    <location>
        <begin position="170"/>
        <end position="192"/>
    </location>
</feature>
<proteinExistence type="predicted"/>
<feature type="transmembrane region" description="Helical" evidence="1">
    <location>
        <begin position="113"/>
        <end position="134"/>
    </location>
</feature>
<keyword evidence="1" id="KW-0472">Membrane</keyword>
<gene>
    <name evidence="2" type="ORF">P154DRAFT_524525</name>
</gene>
<keyword evidence="1" id="KW-0812">Transmembrane</keyword>
<organism evidence="2 3">
    <name type="scientific">Amniculicola lignicola CBS 123094</name>
    <dbReference type="NCBI Taxonomy" id="1392246"/>
    <lineage>
        <taxon>Eukaryota</taxon>
        <taxon>Fungi</taxon>
        <taxon>Dikarya</taxon>
        <taxon>Ascomycota</taxon>
        <taxon>Pezizomycotina</taxon>
        <taxon>Dothideomycetes</taxon>
        <taxon>Pleosporomycetidae</taxon>
        <taxon>Pleosporales</taxon>
        <taxon>Amniculicolaceae</taxon>
        <taxon>Amniculicola</taxon>
    </lineage>
</organism>
<sequence length="349" mass="39894">MAVCKFEGNSDMYGLGIRLGYYFQWYGAIFAAWLAPSEVRGLRFTIDAFVSASFLALIILTAGDIKSLEPAETYIVLLLMFGAYLALIPIYIWRILTACDPYWDPSRYPLVRYSALSANLSFILLIGVLVYQYWFWFNRVPDLNQYNCQQYGFVLGQVRLNSKASVVLNALMYFMIGLICLYLLLLKVRAIAGRPDPMERRKKRKMSRRHLATHIELLRNMDTWFKIVVALAVTVATELTISWNEIKGVNNLSSAGQTIPFIIGLFALIRIFYVYLFKSDENSGSEYSYYADSDPLLDRDLPPRMGEVRHRGGGPTRPMAARVGGRGIRHPLPDSRLPRPAYLTRDLHR</sequence>
<dbReference type="Proteomes" id="UP000799779">
    <property type="component" value="Unassembled WGS sequence"/>
</dbReference>
<feature type="transmembrane region" description="Helical" evidence="1">
    <location>
        <begin position="15"/>
        <end position="35"/>
    </location>
</feature>
<accession>A0A6A5W765</accession>
<feature type="transmembrane region" description="Helical" evidence="1">
    <location>
        <begin position="74"/>
        <end position="93"/>
    </location>
</feature>
<evidence type="ECO:0000313" key="2">
    <source>
        <dbReference type="EMBL" id="KAF1997790.1"/>
    </source>
</evidence>
<keyword evidence="3" id="KW-1185">Reference proteome</keyword>
<dbReference type="OrthoDB" id="3945378at2759"/>
<reference evidence="2" key="1">
    <citation type="journal article" date="2020" name="Stud. Mycol.">
        <title>101 Dothideomycetes genomes: a test case for predicting lifestyles and emergence of pathogens.</title>
        <authorList>
            <person name="Haridas S."/>
            <person name="Albert R."/>
            <person name="Binder M."/>
            <person name="Bloem J."/>
            <person name="Labutti K."/>
            <person name="Salamov A."/>
            <person name="Andreopoulos B."/>
            <person name="Baker S."/>
            <person name="Barry K."/>
            <person name="Bills G."/>
            <person name="Bluhm B."/>
            <person name="Cannon C."/>
            <person name="Castanera R."/>
            <person name="Culley D."/>
            <person name="Daum C."/>
            <person name="Ezra D."/>
            <person name="Gonzalez J."/>
            <person name="Henrissat B."/>
            <person name="Kuo A."/>
            <person name="Liang C."/>
            <person name="Lipzen A."/>
            <person name="Lutzoni F."/>
            <person name="Magnuson J."/>
            <person name="Mondo S."/>
            <person name="Nolan M."/>
            <person name="Ohm R."/>
            <person name="Pangilinan J."/>
            <person name="Park H.-J."/>
            <person name="Ramirez L."/>
            <person name="Alfaro M."/>
            <person name="Sun H."/>
            <person name="Tritt A."/>
            <person name="Yoshinaga Y."/>
            <person name="Zwiers L.-H."/>
            <person name="Turgeon B."/>
            <person name="Goodwin S."/>
            <person name="Spatafora J."/>
            <person name="Crous P."/>
            <person name="Grigoriev I."/>
        </authorList>
    </citation>
    <scope>NUCLEOTIDE SEQUENCE</scope>
    <source>
        <strain evidence="2">CBS 123094</strain>
    </source>
</reference>
<evidence type="ECO:0000313" key="3">
    <source>
        <dbReference type="Proteomes" id="UP000799779"/>
    </source>
</evidence>
<dbReference type="AlphaFoldDB" id="A0A6A5W765"/>
<protein>
    <submittedName>
        <fullName evidence="2">Uncharacterized protein</fullName>
    </submittedName>
</protein>
<keyword evidence="1" id="KW-1133">Transmembrane helix</keyword>
<feature type="transmembrane region" description="Helical" evidence="1">
    <location>
        <begin position="42"/>
        <end position="62"/>
    </location>
</feature>